<keyword evidence="11" id="KW-1185">Reference proteome</keyword>
<keyword evidence="6" id="KW-0675">Receptor</keyword>
<evidence type="ECO:0000256" key="7">
    <source>
        <dbReference type="ARBA" id="ARBA00023180"/>
    </source>
</evidence>
<dbReference type="Proteomes" id="UP001177670">
    <property type="component" value="Unassembled WGS sequence"/>
</dbReference>
<dbReference type="GO" id="GO:0005886">
    <property type="term" value="C:plasma membrane"/>
    <property type="evidence" value="ECO:0007669"/>
    <property type="project" value="UniProtKB-SubCell"/>
</dbReference>
<accession>A0AA40FQP9</accession>
<evidence type="ECO:0000313" key="10">
    <source>
        <dbReference type="EMBL" id="KAK1123587.1"/>
    </source>
</evidence>
<keyword evidence="4" id="KW-0732">Signal</keyword>
<evidence type="ECO:0000256" key="2">
    <source>
        <dbReference type="ARBA" id="ARBA00007242"/>
    </source>
</evidence>
<gene>
    <name evidence="10" type="ORF">K0M31_008288</name>
</gene>
<keyword evidence="3" id="KW-1003">Cell membrane</keyword>
<evidence type="ECO:0000256" key="5">
    <source>
        <dbReference type="ARBA" id="ARBA00023040"/>
    </source>
</evidence>
<feature type="domain" description="GPR158/179 extracellular" evidence="9">
    <location>
        <begin position="165"/>
        <end position="236"/>
    </location>
</feature>
<keyword evidence="7" id="KW-0325">Glycoprotein</keyword>
<evidence type="ECO:0000256" key="3">
    <source>
        <dbReference type="ARBA" id="ARBA00022475"/>
    </source>
</evidence>
<dbReference type="GO" id="GO:0004930">
    <property type="term" value="F:G protein-coupled receptor activity"/>
    <property type="evidence" value="ECO:0007669"/>
    <property type="project" value="UniProtKB-KW"/>
</dbReference>
<dbReference type="PANTHER" id="PTHR32546:SF29">
    <property type="entry name" value="G-PROTEIN COUPLED RECEPTORS FAMILY 3 PROFILE DOMAIN-CONTAINING PROTEIN"/>
    <property type="match status" value="1"/>
</dbReference>
<evidence type="ECO:0000313" key="11">
    <source>
        <dbReference type="Proteomes" id="UP001177670"/>
    </source>
</evidence>
<comment type="similarity">
    <text evidence="2">Belongs to the G-protein coupled receptor 3 family.</text>
</comment>
<evidence type="ECO:0000256" key="4">
    <source>
        <dbReference type="ARBA" id="ARBA00022729"/>
    </source>
</evidence>
<evidence type="ECO:0000256" key="6">
    <source>
        <dbReference type="ARBA" id="ARBA00023170"/>
    </source>
</evidence>
<organism evidence="10 11">
    <name type="scientific">Melipona bicolor</name>
    <dbReference type="NCBI Taxonomy" id="60889"/>
    <lineage>
        <taxon>Eukaryota</taxon>
        <taxon>Metazoa</taxon>
        <taxon>Ecdysozoa</taxon>
        <taxon>Arthropoda</taxon>
        <taxon>Hexapoda</taxon>
        <taxon>Insecta</taxon>
        <taxon>Pterygota</taxon>
        <taxon>Neoptera</taxon>
        <taxon>Endopterygota</taxon>
        <taxon>Hymenoptera</taxon>
        <taxon>Apocrita</taxon>
        <taxon>Aculeata</taxon>
        <taxon>Apoidea</taxon>
        <taxon>Anthophila</taxon>
        <taxon>Apidae</taxon>
        <taxon>Melipona</taxon>
    </lineage>
</organism>
<keyword evidence="8" id="KW-0807">Transducer</keyword>
<dbReference type="EMBL" id="JAHYIQ010000020">
    <property type="protein sequence ID" value="KAK1123587.1"/>
    <property type="molecule type" value="Genomic_DNA"/>
</dbReference>
<proteinExistence type="inferred from homology"/>
<keyword evidence="3" id="KW-0472">Membrane</keyword>
<dbReference type="InterPro" id="IPR043458">
    <property type="entry name" value="GPR158/179"/>
</dbReference>
<dbReference type="AlphaFoldDB" id="A0AA40FQP9"/>
<evidence type="ECO:0000256" key="1">
    <source>
        <dbReference type="ARBA" id="ARBA00004651"/>
    </source>
</evidence>
<comment type="caution">
    <text evidence="10">The sequence shown here is derived from an EMBL/GenBank/DDBJ whole genome shotgun (WGS) entry which is preliminary data.</text>
</comment>
<name>A0AA40FQP9_9HYME</name>
<evidence type="ECO:0000259" key="9">
    <source>
        <dbReference type="Pfam" id="PF22572"/>
    </source>
</evidence>
<dbReference type="InterPro" id="IPR054714">
    <property type="entry name" value="GPR158_179_extracellular"/>
</dbReference>
<evidence type="ECO:0000256" key="8">
    <source>
        <dbReference type="ARBA" id="ARBA00023224"/>
    </source>
</evidence>
<dbReference type="Pfam" id="PF22572">
    <property type="entry name" value="GPR158_179_EC"/>
    <property type="match status" value="1"/>
</dbReference>
<keyword evidence="5" id="KW-0297">G-protein coupled receptor</keyword>
<dbReference type="PANTHER" id="PTHR32546">
    <property type="entry name" value="G-PROTEIN COUPLED RECEPTOR 158-RELATED"/>
    <property type="match status" value="1"/>
</dbReference>
<reference evidence="10" key="1">
    <citation type="submission" date="2021-10" db="EMBL/GenBank/DDBJ databases">
        <title>Melipona bicolor Genome sequencing and assembly.</title>
        <authorList>
            <person name="Araujo N.S."/>
            <person name="Arias M.C."/>
        </authorList>
    </citation>
    <scope>NUCLEOTIDE SEQUENCE</scope>
    <source>
        <strain evidence="10">USP_2M_L1-L4_2017</strain>
        <tissue evidence="10">Whole body</tissue>
    </source>
</reference>
<sequence length="290" mass="32433">MKIGKVVSSLFHRENVSIIVFEGIRFGASTTKGVVKIPSPLRNSRGESTTSTSTVEATLNFHFSGARMHFQPPRCFTNLGNVVESARAVGSWSTYACNSQREAEWIDYWPGASSVNQVLIGQGKWPGELYLLLVVGQGEWINYWPGSDADQSLLIRLRMYRSGRRKGSANVGGTSGIDIDLRRLDIDQCPLPPGSTQLNIFAASDKCKKRTTECIAIPGLGFRRGSYRCICKRGFYYPDTKSPNRYYNGTVIEEEYEKLMMVSLSKENLSCISSIMVPFKVLEKKIPFKK</sequence>
<protein>
    <recommendedName>
        <fullName evidence="9">GPR158/179 extracellular domain-containing protein</fullName>
    </recommendedName>
</protein>
<comment type="subcellular location">
    <subcellularLocation>
        <location evidence="1">Cell membrane</location>
        <topology evidence="1">Multi-pass membrane protein</topology>
    </subcellularLocation>
</comment>